<organism evidence="6 7">
    <name type="scientific">Prauserella flavalba</name>
    <dbReference type="NCBI Taxonomy" id="1477506"/>
    <lineage>
        <taxon>Bacteria</taxon>
        <taxon>Bacillati</taxon>
        <taxon>Actinomycetota</taxon>
        <taxon>Actinomycetes</taxon>
        <taxon>Pseudonocardiales</taxon>
        <taxon>Pseudonocardiaceae</taxon>
        <taxon>Prauserella</taxon>
    </lineage>
</organism>
<dbReference type="InterPro" id="IPR050109">
    <property type="entry name" value="HTH-type_TetR-like_transc_reg"/>
</dbReference>
<keyword evidence="7" id="KW-1185">Reference proteome</keyword>
<dbReference type="Pfam" id="PF17754">
    <property type="entry name" value="TetR_C_14"/>
    <property type="match status" value="1"/>
</dbReference>
<keyword evidence="3" id="KW-0804">Transcription</keyword>
<name>A0A318LAC4_9PSEU</name>
<dbReference type="InterPro" id="IPR009057">
    <property type="entry name" value="Homeodomain-like_sf"/>
</dbReference>
<dbReference type="InterPro" id="IPR001647">
    <property type="entry name" value="HTH_TetR"/>
</dbReference>
<evidence type="ECO:0000259" key="5">
    <source>
        <dbReference type="PROSITE" id="PS50977"/>
    </source>
</evidence>
<keyword evidence="2 4" id="KW-0238">DNA-binding</keyword>
<evidence type="ECO:0000256" key="1">
    <source>
        <dbReference type="ARBA" id="ARBA00023015"/>
    </source>
</evidence>
<dbReference type="EMBL" id="MASU01000020">
    <property type="protein sequence ID" value="PXY18565.1"/>
    <property type="molecule type" value="Genomic_DNA"/>
</dbReference>
<sequence>MEPATTPGLRERKKRQTRHDLHRAAVRLALEKGLDHVTVDEISAAAGYAPRTFFNHFPTKETALIIEVGEGVDDVLGHLPERIAPDELVATLLDAVQRHTPAEPTVIEDVKAHHELMERHPELVSQQLRAFETAERQLVEELLRRSGGDSAWPHAEVAASVVTSLMRVAFQRWIRDDGEHPLDRFLRTATDTARRLMAARPPR</sequence>
<feature type="domain" description="HTH tetR-type" evidence="5">
    <location>
        <begin position="15"/>
        <end position="75"/>
    </location>
</feature>
<reference evidence="6 7" key="1">
    <citation type="submission" date="2016-07" db="EMBL/GenBank/DDBJ databases">
        <title>Draft genome sequence of Prauserella sp. YIM 121212, isolated from alkaline soil.</title>
        <authorList>
            <person name="Ruckert C."/>
            <person name="Albersmeier A."/>
            <person name="Jiang C.-L."/>
            <person name="Jiang Y."/>
            <person name="Kalinowski J."/>
            <person name="Schneider O."/>
            <person name="Winkler A."/>
            <person name="Zotchev S.B."/>
        </authorList>
    </citation>
    <scope>NUCLEOTIDE SEQUENCE [LARGE SCALE GENOMIC DNA]</scope>
    <source>
        <strain evidence="6 7">YIM 121212</strain>
    </source>
</reference>
<dbReference type="SUPFAM" id="SSF46689">
    <property type="entry name" value="Homeodomain-like"/>
    <property type="match status" value="1"/>
</dbReference>
<dbReference type="PROSITE" id="PS50977">
    <property type="entry name" value="HTH_TETR_2"/>
    <property type="match status" value="1"/>
</dbReference>
<dbReference type="Pfam" id="PF00440">
    <property type="entry name" value="TetR_N"/>
    <property type="match status" value="1"/>
</dbReference>
<accession>A0A318LAC4</accession>
<dbReference type="AlphaFoldDB" id="A0A318LAC4"/>
<dbReference type="OrthoDB" id="3296001at2"/>
<evidence type="ECO:0000256" key="4">
    <source>
        <dbReference type="PROSITE-ProRule" id="PRU00335"/>
    </source>
</evidence>
<dbReference type="InterPro" id="IPR041347">
    <property type="entry name" value="MftR_C"/>
</dbReference>
<dbReference type="PANTHER" id="PTHR30055:SF238">
    <property type="entry name" value="MYCOFACTOCIN BIOSYNTHESIS TRANSCRIPTIONAL REGULATOR MFTR-RELATED"/>
    <property type="match status" value="1"/>
</dbReference>
<gene>
    <name evidence="6" type="ORF">BA062_35160</name>
</gene>
<evidence type="ECO:0000313" key="7">
    <source>
        <dbReference type="Proteomes" id="UP000247892"/>
    </source>
</evidence>
<keyword evidence="1" id="KW-0805">Transcription regulation</keyword>
<feature type="DNA-binding region" description="H-T-H motif" evidence="4">
    <location>
        <begin position="38"/>
        <end position="57"/>
    </location>
</feature>
<dbReference type="Proteomes" id="UP000247892">
    <property type="component" value="Unassembled WGS sequence"/>
</dbReference>
<evidence type="ECO:0000256" key="3">
    <source>
        <dbReference type="ARBA" id="ARBA00023163"/>
    </source>
</evidence>
<dbReference type="PANTHER" id="PTHR30055">
    <property type="entry name" value="HTH-TYPE TRANSCRIPTIONAL REGULATOR RUTR"/>
    <property type="match status" value="1"/>
</dbReference>
<evidence type="ECO:0000256" key="2">
    <source>
        <dbReference type="ARBA" id="ARBA00023125"/>
    </source>
</evidence>
<dbReference type="GO" id="GO:0000976">
    <property type="term" value="F:transcription cis-regulatory region binding"/>
    <property type="evidence" value="ECO:0007669"/>
    <property type="project" value="TreeGrafter"/>
</dbReference>
<proteinExistence type="predicted"/>
<comment type="caution">
    <text evidence="6">The sequence shown here is derived from an EMBL/GenBank/DDBJ whole genome shotgun (WGS) entry which is preliminary data.</text>
</comment>
<dbReference type="GO" id="GO:0003700">
    <property type="term" value="F:DNA-binding transcription factor activity"/>
    <property type="evidence" value="ECO:0007669"/>
    <property type="project" value="TreeGrafter"/>
</dbReference>
<protein>
    <recommendedName>
        <fullName evidence="5">HTH tetR-type domain-containing protein</fullName>
    </recommendedName>
</protein>
<dbReference type="RefSeq" id="WP_110343569.1">
    <property type="nucleotide sequence ID" value="NZ_MASU01000020.1"/>
</dbReference>
<evidence type="ECO:0000313" key="6">
    <source>
        <dbReference type="EMBL" id="PXY18565.1"/>
    </source>
</evidence>
<dbReference type="Gene3D" id="1.10.357.10">
    <property type="entry name" value="Tetracycline Repressor, domain 2"/>
    <property type="match status" value="1"/>
</dbReference>